<dbReference type="AlphaFoldDB" id="A0A396HC50"/>
<evidence type="ECO:0000313" key="2">
    <source>
        <dbReference type="Proteomes" id="UP000265566"/>
    </source>
</evidence>
<proteinExistence type="predicted"/>
<accession>A0A396HC50</accession>
<gene>
    <name evidence="1" type="ORF">MtrunA17_Chr7g0264511</name>
</gene>
<comment type="caution">
    <text evidence="1">The sequence shown here is derived from an EMBL/GenBank/DDBJ whole genome shotgun (WGS) entry which is preliminary data.</text>
</comment>
<dbReference type="Gramene" id="rna43228">
    <property type="protein sequence ID" value="RHN48507.1"/>
    <property type="gene ID" value="gene43228"/>
</dbReference>
<reference evidence="2" key="1">
    <citation type="journal article" date="2018" name="Nat. Plants">
        <title>Whole-genome landscape of Medicago truncatula symbiotic genes.</title>
        <authorList>
            <person name="Pecrix Y."/>
            <person name="Staton S.E."/>
            <person name="Sallet E."/>
            <person name="Lelandais-Briere C."/>
            <person name="Moreau S."/>
            <person name="Carrere S."/>
            <person name="Blein T."/>
            <person name="Jardinaud M.F."/>
            <person name="Latrasse D."/>
            <person name="Zouine M."/>
            <person name="Zahm M."/>
            <person name="Kreplak J."/>
            <person name="Mayjonade B."/>
            <person name="Satge C."/>
            <person name="Perez M."/>
            <person name="Cauet S."/>
            <person name="Marande W."/>
            <person name="Chantry-Darmon C."/>
            <person name="Lopez-Roques C."/>
            <person name="Bouchez O."/>
            <person name="Berard A."/>
            <person name="Debelle F."/>
            <person name="Munos S."/>
            <person name="Bendahmane A."/>
            <person name="Berges H."/>
            <person name="Niebel A."/>
            <person name="Buitink J."/>
            <person name="Frugier F."/>
            <person name="Benhamed M."/>
            <person name="Crespi M."/>
            <person name="Gouzy J."/>
            <person name="Gamas P."/>
        </authorList>
    </citation>
    <scope>NUCLEOTIDE SEQUENCE [LARGE SCALE GENOMIC DNA]</scope>
    <source>
        <strain evidence="2">cv. Jemalong A17</strain>
    </source>
</reference>
<protein>
    <submittedName>
        <fullName evidence="1">Uncharacterized protein</fullName>
    </submittedName>
</protein>
<name>A0A396HC50_MEDTR</name>
<organism evidence="1 2">
    <name type="scientific">Medicago truncatula</name>
    <name type="common">Barrel medic</name>
    <name type="synonym">Medicago tribuloides</name>
    <dbReference type="NCBI Taxonomy" id="3880"/>
    <lineage>
        <taxon>Eukaryota</taxon>
        <taxon>Viridiplantae</taxon>
        <taxon>Streptophyta</taxon>
        <taxon>Embryophyta</taxon>
        <taxon>Tracheophyta</taxon>
        <taxon>Spermatophyta</taxon>
        <taxon>Magnoliopsida</taxon>
        <taxon>eudicotyledons</taxon>
        <taxon>Gunneridae</taxon>
        <taxon>Pentapetalae</taxon>
        <taxon>rosids</taxon>
        <taxon>fabids</taxon>
        <taxon>Fabales</taxon>
        <taxon>Fabaceae</taxon>
        <taxon>Papilionoideae</taxon>
        <taxon>50 kb inversion clade</taxon>
        <taxon>NPAAA clade</taxon>
        <taxon>Hologalegina</taxon>
        <taxon>IRL clade</taxon>
        <taxon>Trifolieae</taxon>
        <taxon>Medicago</taxon>
    </lineage>
</organism>
<sequence length="64" mass="7376">MVEFLRFSLQDLESALLFITGGGDFESDLMMKMRGMKMKKWEKGLSVVDSPEDTIDMHDLTIIF</sequence>
<dbReference type="EMBL" id="PSQE01000007">
    <property type="protein sequence ID" value="RHN48507.1"/>
    <property type="molecule type" value="Genomic_DNA"/>
</dbReference>
<dbReference type="Proteomes" id="UP000265566">
    <property type="component" value="Chromosome 7"/>
</dbReference>
<evidence type="ECO:0000313" key="1">
    <source>
        <dbReference type="EMBL" id="RHN48507.1"/>
    </source>
</evidence>